<organism evidence="1">
    <name type="scientific">marine sediment metagenome</name>
    <dbReference type="NCBI Taxonomy" id="412755"/>
    <lineage>
        <taxon>unclassified sequences</taxon>
        <taxon>metagenomes</taxon>
        <taxon>ecological metagenomes</taxon>
    </lineage>
</organism>
<comment type="caution">
    <text evidence="1">The sequence shown here is derived from an EMBL/GenBank/DDBJ whole genome shotgun (WGS) entry which is preliminary data.</text>
</comment>
<accession>X1T4I2</accession>
<dbReference type="AlphaFoldDB" id="X1T4I2"/>
<name>X1T4I2_9ZZZZ</name>
<protein>
    <submittedName>
        <fullName evidence="1">Uncharacterized protein</fullName>
    </submittedName>
</protein>
<proteinExistence type="predicted"/>
<sequence>MKILQFTLEGESPLLMHNPAGSMRQQGEAKLSTKGKEIPTPEVAAAATRYLLPDGNFYIPAVAVRASMLSGAKFYRIGKAAARSILSGAVILTDETFPLFRNGNPISGDDYSIDGRRAVIQNQGIWCSRARIELPWEVFCTFEFN</sequence>
<reference evidence="1" key="1">
    <citation type="journal article" date="2014" name="Front. Microbiol.">
        <title>High frequency of phylogenetically diverse reductive dehalogenase-homologous genes in deep subseafloor sedimentary metagenomes.</title>
        <authorList>
            <person name="Kawai M."/>
            <person name="Futagami T."/>
            <person name="Toyoda A."/>
            <person name="Takaki Y."/>
            <person name="Nishi S."/>
            <person name="Hori S."/>
            <person name="Arai W."/>
            <person name="Tsubouchi T."/>
            <person name="Morono Y."/>
            <person name="Uchiyama I."/>
            <person name="Ito T."/>
            <person name="Fujiyama A."/>
            <person name="Inagaki F."/>
            <person name="Takami H."/>
        </authorList>
    </citation>
    <scope>NUCLEOTIDE SEQUENCE</scope>
    <source>
        <strain evidence="1">Expedition CK06-06</strain>
    </source>
</reference>
<feature type="non-terminal residue" evidence="1">
    <location>
        <position position="145"/>
    </location>
</feature>
<gene>
    <name evidence="1" type="ORF">S12H4_22344</name>
</gene>
<evidence type="ECO:0000313" key="1">
    <source>
        <dbReference type="EMBL" id="GAI74934.1"/>
    </source>
</evidence>
<dbReference type="EMBL" id="BARW01011634">
    <property type="protein sequence ID" value="GAI74934.1"/>
    <property type="molecule type" value="Genomic_DNA"/>
</dbReference>